<accession>A0A916ZPC6</accession>
<feature type="signal peptide" evidence="5">
    <location>
        <begin position="1"/>
        <end position="23"/>
    </location>
</feature>
<name>A0A916ZPC6_9HYPH</name>
<dbReference type="InterPro" id="IPR036909">
    <property type="entry name" value="Cyt_c-like_dom_sf"/>
</dbReference>
<dbReference type="SUPFAM" id="SSF46626">
    <property type="entry name" value="Cytochrome c"/>
    <property type="match status" value="1"/>
</dbReference>
<keyword evidence="8" id="KW-1185">Reference proteome</keyword>
<dbReference type="EMBL" id="BMIQ01000004">
    <property type="protein sequence ID" value="GGE07750.1"/>
    <property type="molecule type" value="Genomic_DNA"/>
</dbReference>
<reference evidence="7" key="1">
    <citation type="journal article" date="2014" name="Int. J. Syst. Evol. Microbiol.">
        <title>Complete genome sequence of Corynebacterium casei LMG S-19264T (=DSM 44701T), isolated from a smear-ripened cheese.</title>
        <authorList>
            <consortium name="US DOE Joint Genome Institute (JGI-PGF)"/>
            <person name="Walter F."/>
            <person name="Albersmeier A."/>
            <person name="Kalinowski J."/>
            <person name="Ruckert C."/>
        </authorList>
    </citation>
    <scope>NUCLEOTIDE SEQUENCE</scope>
    <source>
        <strain evidence="7">CGMCC 1.15367</strain>
    </source>
</reference>
<evidence type="ECO:0000256" key="2">
    <source>
        <dbReference type="ARBA" id="ARBA00022723"/>
    </source>
</evidence>
<gene>
    <name evidence="7" type="ORF">GCM10011390_28480</name>
</gene>
<reference evidence="7" key="2">
    <citation type="submission" date="2020-09" db="EMBL/GenBank/DDBJ databases">
        <authorList>
            <person name="Sun Q."/>
            <person name="Zhou Y."/>
        </authorList>
    </citation>
    <scope>NUCLEOTIDE SEQUENCE</scope>
    <source>
        <strain evidence="7">CGMCC 1.15367</strain>
    </source>
</reference>
<comment type="caution">
    <text evidence="7">The sequence shown here is derived from an EMBL/GenBank/DDBJ whole genome shotgun (WGS) entry which is preliminary data.</text>
</comment>
<feature type="chain" id="PRO_5036789348" description="Cytochrome c domain-containing protein" evidence="5">
    <location>
        <begin position="24"/>
        <end position="174"/>
    </location>
</feature>
<evidence type="ECO:0000256" key="5">
    <source>
        <dbReference type="SAM" id="SignalP"/>
    </source>
</evidence>
<dbReference type="GO" id="GO:0046872">
    <property type="term" value="F:metal ion binding"/>
    <property type="evidence" value="ECO:0007669"/>
    <property type="project" value="UniProtKB-KW"/>
</dbReference>
<organism evidence="7 8">
    <name type="scientific">Aureimonas endophytica</name>
    <dbReference type="NCBI Taxonomy" id="2027858"/>
    <lineage>
        <taxon>Bacteria</taxon>
        <taxon>Pseudomonadati</taxon>
        <taxon>Pseudomonadota</taxon>
        <taxon>Alphaproteobacteria</taxon>
        <taxon>Hyphomicrobiales</taxon>
        <taxon>Aurantimonadaceae</taxon>
        <taxon>Aureimonas</taxon>
    </lineage>
</organism>
<evidence type="ECO:0000313" key="7">
    <source>
        <dbReference type="EMBL" id="GGE07750.1"/>
    </source>
</evidence>
<dbReference type="PROSITE" id="PS51007">
    <property type="entry name" value="CYTC"/>
    <property type="match status" value="1"/>
</dbReference>
<dbReference type="Proteomes" id="UP000644699">
    <property type="component" value="Unassembled WGS sequence"/>
</dbReference>
<evidence type="ECO:0000259" key="6">
    <source>
        <dbReference type="PROSITE" id="PS51007"/>
    </source>
</evidence>
<dbReference type="Gene3D" id="1.10.760.10">
    <property type="entry name" value="Cytochrome c-like domain"/>
    <property type="match status" value="1"/>
</dbReference>
<protein>
    <recommendedName>
        <fullName evidence="6">Cytochrome c domain-containing protein</fullName>
    </recommendedName>
</protein>
<proteinExistence type="predicted"/>
<evidence type="ECO:0000256" key="3">
    <source>
        <dbReference type="ARBA" id="ARBA00023004"/>
    </source>
</evidence>
<evidence type="ECO:0000256" key="4">
    <source>
        <dbReference type="PROSITE-ProRule" id="PRU00433"/>
    </source>
</evidence>
<dbReference type="RefSeq" id="WP_188909554.1">
    <property type="nucleotide sequence ID" value="NZ_BMIQ01000004.1"/>
</dbReference>
<dbReference type="GO" id="GO:0009055">
    <property type="term" value="F:electron transfer activity"/>
    <property type="evidence" value="ECO:0007669"/>
    <property type="project" value="InterPro"/>
</dbReference>
<dbReference type="AlphaFoldDB" id="A0A916ZPC6"/>
<keyword evidence="3 4" id="KW-0408">Iron</keyword>
<dbReference type="GO" id="GO:0020037">
    <property type="term" value="F:heme binding"/>
    <property type="evidence" value="ECO:0007669"/>
    <property type="project" value="InterPro"/>
</dbReference>
<sequence>MNRQIPALLLALLLAGCSGQEMADQPSLKTDEASDLWGSASAARPLPEGVVARGDGARRALLATPPPVTAELMGRGRRLFGEVCAPCHGLAGDGDGIVVQRGFSPPPSYHTDRLRAAEAAHFVDVIGNGYGAMYAYGDRVAPRDRWAIAAYIRALQLARHASAGDAPDAASEAR</sequence>
<dbReference type="PROSITE" id="PS51257">
    <property type="entry name" value="PROKAR_LIPOPROTEIN"/>
    <property type="match status" value="1"/>
</dbReference>
<dbReference type="InterPro" id="IPR009056">
    <property type="entry name" value="Cyt_c-like_dom"/>
</dbReference>
<dbReference type="PANTHER" id="PTHR40394:SF2">
    <property type="entry name" value="QUINOL:CYTOCHROME C OXIDOREDUCTASE MEMBRANE PROTEIN"/>
    <property type="match status" value="1"/>
</dbReference>
<keyword evidence="1 4" id="KW-0349">Heme</keyword>
<keyword evidence="2 4" id="KW-0479">Metal-binding</keyword>
<keyword evidence="5" id="KW-0732">Signal</keyword>
<evidence type="ECO:0000256" key="1">
    <source>
        <dbReference type="ARBA" id="ARBA00022617"/>
    </source>
</evidence>
<feature type="domain" description="Cytochrome c" evidence="6">
    <location>
        <begin position="71"/>
        <end position="156"/>
    </location>
</feature>
<dbReference type="Pfam" id="PF13442">
    <property type="entry name" value="Cytochrome_CBB3"/>
    <property type="match status" value="1"/>
</dbReference>
<evidence type="ECO:0000313" key="8">
    <source>
        <dbReference type="Proteomes" id="UP000644699"/>
    </source>
</evidence>
<dbReference type="PANTHER" id="PTHR40394">
    <property type="entry name" value="LIPOPROTEIN-RELATED"/>
    <property type="match status" value="1"/>
</dbReference>